<keyword evidence="1" id="KW-0812">Transmembrane</keyword>
<proteinExistence type="predicted"/>
<protein>
    <submittedName>
        <fullName evidence="2">Uncharacterized protein</fullName>
    </submittedName>
</protein>
<comment type="caution">
    <text evidence="2">The sequence shown here is derived from an EMBL/GenBank/DDBJ whole genome shotgun (WGS) entry which is preliminary data.</text>
</comment>
<dbReference type="EMBL" id="LAZR01007866">
    <property type="protein sequence ID" value="KKM82422.1"/>
    <property type="molecule type" value="Genomic_DNA"/>
</dbReference>
<evidence type="ECO:0000313" key="2">
    <source>
        <dbReference type="EMBL" id="KKM82422.1"/>
    </source>
</evidence>
<accession>A0A0F9NM77</accession>
<organism evidence="2">
    <name type="scientific">marine sediment metagenome</name>
    <dbReference type="NCBI Taxonomy" id="412755"/>
    <lineage>
        <taxon>unclassified sequences</taxon>
        <taxon>metagenomes</taxon>
        <taxon>ecological metagenomes</taxon>
    </lineage>
</organism>
<keyword evidence="1" id="KW-0472">Membrane</keyword>
<dbReference type="AlphaFoldDB" id="A0A0F9NM77"/>
<gene>
    <name evidence="2" type="ORF">LCGC14_1319840</name>
</gene>
<keyword evidence="1" id="KW-1133">Transmembrane helix</keyword>
<sequence length="33" mass="3572">MTSPDQIGLTIVNIIALGTILLWGAYQWGKLGQ</sequence>
<evidence type="ECO:0000256" key="1">
    <source>
        <dbReference type="SAM" id="Phobius"/>
    </source>
</evidence>
<name>A0A0F9NM77_9ZZZZ</name>
<feature type="transmembrane region" description="Helical" evidence="1">
    <location>
        <begin position="6"/>
        <end position="26"/>
    </location>
</feature>
<reference evidence="2" key="1">
    <citation type="journal article" date="2015" name="Nature">
        <title>Complex archaea that bridge the gap between prokaryotes and eukaryotes.</title>
        <authorList>
            <person name="Spang A."/>
            <person name="Saw J.H."/>
            <person name="Jorgensen S.L."/>
            <person name="Zaremba-Niedzwiedzka K."/>
            <person name="Martijn J."/>
            <person name="Lind A.E."/>
            <person name="van Eijk R."/>
            <person name="Schleper C."/>
            <person name="Guy L."/>
            <person name="Ettema T.J."/>
        </authorList>
    </citation>
    <scope>NUCLEOTIDE SEQUENCE</scope>
</reference>